<accession>A0A183G6X5</accession>
<reference evidence="1 2" key="1">
    <citation type="submission" date="2018-11" db="EMBL/GenBank/DDBJ databases">
        <authorList>
            <consortium name="Pathogen Informatics"/>
        </authorList>
    </citation>
    <scope>NUCLEOTIDE SEQUENCE [LARGE SCALE GENOMIC DNA]</scope>
</reference>
<organism evidence="2 3">
    <name type="scientific">Heligmosomoides polygyrus</name>
    <name type="common">Parasitic roundworm</name>
    <dbReference type="NCBI Taxonomy" id="6339"/>
    <lineage>
        <taxon>Eukaryota</taxon>
        <taxon>Metazoa</taxon>
        <taxon>Ecdysozoa</taxon>
        <taxon>Nematoda</taxon>
        <taxon>Chromadorea</taxon>
        <taxon>Rhabditida</taxon>
        <taxon>Rhabditina</taxon>
        <taxon>Rhabditomorpha</taxon>
        <taxon>Strongyloidea</taxon>
        <taxon>Heligmosomidae</taxon>
        <taxon>Heligmosomoides</taxon>
    </lineage>
</organism>
<keyword evidence="2" id="KW-1185">Reference proteome</keyword>
<protein>
    <submittedName>
        <fullName evidence="3">SDR family oxidoreductase</fullName>
    </submittedName>
</protein>
<reference evidence="3" key="2">
    <citation type="submission" date="2019-09" db="UniProtKB">
        <authorList>
            <consortium name="WormBaseParasite"/>
        </authorList>
    </citation>
    <scope>IDENTIFICATION</scope>
</reference>
<dbReference type="EMBL" id="UZAH01030040">
    <property type="protein sequence ID" value="VDP08997.1"/>
    <property type="molecule type" value="Genomic_DNA"/>
</dbReference>
<dbReference type="InterPro" id="IPR002347">
    <property type="entry name" value="SDR_fam"/>
</dbReference>
<dbReference type="Proteomes" id="UP000050761">
    <property type="component" value="Unassembled WGS sequence"/>
</dbReference>
<evidence type="ECO:0000313" key="3">
    <source>
        <dbReference type="WBParaSite" id="HPBE_0001748301-mRNA-1"/>
    </source>
</evidence>
<dbReference type="InterPro" id="IPR036291">
    <property type="entry name" value="NAD(P)-bd_dom_sf"/>
</dbReference>
<sequence length="105" mass="11136">MLTESPGLISTSIMQRSEGITDEIVRTAEKRVAAMPSCIPCGRAGTPDDVAEAILFLADRKRSGFIVGHQLVIDGGSSLQMPVICDGFNVFAEVAAEMGSKAQEH</sequence>
<dbReference type="SUPFAM" id="SSF51735">
    <property type="entry name" value="NAD(P)-binding Rossmann-fold domains"/>
    <property type="match status" value="1"/>
</dbReference>
<evidence type="ECO:0000313" key="1">
    <source>
        <dbReference type="EMBL" id="VDP08997.1"/>
    </source>
</evidence>
<dbReference type="WBParaSite" id="HPBE_0001748301-mRNA-1">
    <property type="protein sequence ID" value="HPBE_0001748301-mRNA-1"/>
    <property type="gene ID" value="HPBE_0001748301"/>
</dbReference>
<dbReference type="PRINTS" id="PR00081">
    <property type="entry name" value="GDHRDH"/>
</dbReference>
<dbReference type="PANTHER" id="PTHR44115">
    <property type="entry name" value="PROTEIN CBG09704"/>
    <property type="match status" value="1"/>
</dbReference>
<evidence type="ECO:0000313" key="2">
    <source>
        <dbReference type="Proteomes" id="UP000050761"/>
    </source>
</evidence>
<dbReference type="PANTHER" id="PTHR44115:SF2">
    <property type="entry name" value="NAD(P)-BINDING PROTEIN"/>
    <property type="match status" value="1"/>
</dbReference>
<dbReference type="Gene3D" id="3.40.50.720">
    <property type="entry name" value="NAD(P)-binding Rossmann-like Domain"/>
    <property type="match status" value="1"/>
</dbReference>
<proteinExistence type="predicted"/>
<accession>A0A3P8A579</accession>
<dbReference type="Pfam" id="PF13561">
    <property type="entry name" value="adh_short_C2"/>
    <property type="match status" value="1"/>
</dbReference>
<gene>
    <name evidence="1" type="ORF">HPBE_LOCUS17482</name>
</gene>
<dbReference type="OrthoDB" id="1669814at2759"/>
<dbReference type="AlphaFoldDB" id="A0A183G6X5"/>
<name>A0A183G6X5_HELPZ</name>